<gene>
    <name evidence="1" type="ORF">LMG32879_002753</name>
</gene>
<dbReference type="EMBL" id="CATKSH010000026">
    <property type="protein sequence ID" value="CAI9121897.1"/>
    <property type="molecule type" value="Genomic_DNA"/>
</dbReference>
<dbReference type="Proteomes" id="UP001176960">
    <property type="component" value="Unassembled WGS sequence"/>
</dbReference>
<dbReference type="AlphaFoldDB" id="A0AA35UK63"/>
<protein>
    <submittedName>
        <fullName evidence="1">Uncharacterized protein</fullName>
    </submittedName>
</protein>
<evidence type="ECO:0000313" key="2">
    <source>
        <dbReference type="Proteomes" id="UP001176960"/>
    </source>
</evidence>
<organism evidence="1 2">
    <name type="scientific">Brytella acorum</name>
    <dbReference type="NCBI Taxonomy" id="2959299"/>
    <lineage>
        <taxon>Bacteria</taxon>
        <taxon>Pseudomonadati</taxon>
        <taxon>Pseudomonadota</taxon>
        <taxon>Alphaproteobacteria</taxon>
        <taxon>Acetobacterales</taxon>
        <taxon>Acetobacteraceae</taxon>
        <taxon>Brytella</taxon>
    </lineage>
</organism>
<sequence>MPEGSLSGAVDPVLRLRLEIVGVVVFAQLLCGISAGAFDHAAALDGWKCEQAFEAGLQMCVVLHVQGFG</sequence>
<accession>A0AA35UK63</accession>
<comment type="caution">
    <text evidence="1">The sequence shown here is derived from an EMBL/GenBank/DDBJ whole genome shotgun (WGS) entry which is preliminary data.</text>
</comment>
<keyword evidence="2" id="KW-1185">Reference proteome</keyword>
<evidence type="ECO:0000313" key="1">
    <source>
        <dbReference type="EMBL" id="CAI9121897.1"/>
    </source>
</evidence>
<dbReference type="RefSeq" id="WP_289843785.1">
    <property type="nucleotide sequence ID" value="NZ_CATKSH010000026.1"/>
</dbReference>
<name>A0AA35UK63_9PROT</name>
<reference evidence="1" key="1">
    <citation type="submission" date="2023-03" db="EMBL/GenBank/DDBJ databases">
        <authorList>
            <person name="Cleenwerck I."/>
        </authorList>
    </citation>
    <scope>NUCLEOTIDE SEQUENCE</scope>
    <source>
        <strain evidence="1">LMG 32879</strain>
    </source>
</reference>
<proteinExistence type="predicted"/>